<reference evidence="3" key="1">
    <citation type="submission" date="2019-03" db="EMBL/GenBank/DDBJ databases">
        <title>Weissella sp. 26KH-42 Genome sequencing.</title>
        <authorList>
            <person name="Heo J."/>
            <person name="Kim S.-J."/>
            <person name="Kim J.-S."/>
            <person name="Hong S.-B."/>
            <person name="Kwon S.-W."/>
        </authorList>
    </citation>
    <scope>NUCLEOTIDE SEQUENCE [LARGE SCALE GENOMIC DNA]</scope>
    <source>
        <strain evidence="3">26KH-42</strain>
    </source>
</reference>
<proteinExistence type="predicted"/>
<feature type="domain" description="Transposase IS204/IS1001/IS1096/IS1165 DDE" evidence="1">
    <location>
        <begin position="5"/>
        <end position="34"/>
    </location>
</feature>
<protein>
    <recommendedName>
        <fullName evidence="1">Transposase IS204/IS1001/IS1096/IS1165 DDE domain-containing protein</fullName>
    </recommendedName>
</protein>
<accession>A0A4P6YX86</accession>
<dbReference type="EMBL" id="CP037940">
    <property type="protein sequence ID" value="QBO37436.1"/>
    <property type="molecule type" value="Genomic_DNA"/>
</dbReference>
<dbReference type="Proteomes" id="UP000292886">
    <property type="component" value="Chromosome"/>
</dbReference>
<sequence>MIESFWVTASNGRVEGVNRRINQIQRTAYGYVKAAKLVSSNSFLIIK</sequence>
<evidence type="ECO:0000313" key="3">
    <source>
        <dbReference type="Proteomes" id="UP000292886"/>
    </source>
</evidence>
<evidence type="ECO:0000313" key="2">
    <source>
        <dbReference type="EMBL" id="QBO37436.1"/>
    </source>
</evidence>
<name>A0A4P6YX86_9LACO</name>
<keyword evidence="3" id="KW-1185">Reference proteome</keyword>
<dbReference type="Pfam" id="PF01610">
    <property type="entry name" value="DDE_Tnp_ISL3"/>
    <property type="match status" value="1"/>
</dbReference>
<dbReference type="InterPro" id="IPR002560">
    <property type="entry name" value="Transposase_DDE"/>
</dbReference>
<dbReference type="RefSeq" id="WP_133364513.1">
    <property type="nucleotide sequence ID" value="NZ_CP037940.1"/>
</dbReference>
<dbReference type="KEGG" id="wei:EQG49_02745"/>
<gene>
    <name evidence="2" type="ORF">EQG49_02745</name>
</gene>
<evidence type="ECO:0000259" key="1">
    <source>
        <dbReference type="Pfam" id="PF01610"/>
    </source>
</evidence>
<dbReference type="OrthoDB" id="2300449at2"/>
<organism evidence="2 3">
    <name type="scientific">Periweissella cryptocerci</name>
    <dbReference type="NCBI Taxonomy" id="2506420"/>
    <lineage>
        <taxon>Bacteria</taxon>
        <taxon>Bacillati</taxon>
        <taxon>Bacillota</taxon>
        <taxon>Bacilli</taxon>
        <taxon>Lactobacillales</taxon>
        <taxon>Lactobacillaceae</taxon>
        <taxon>Periweissella</taxon>
    </lineage>
</organism>
<dbReference type="AlphaFoldDB" id="A0A4P6YX86"/>